<keyword evidence="2" id="KW-1185">Reference proteome</keyword>
<dbReference type="Proteomes" id="UP000184609">
    <property type="component" value="Unassembled WGS sequence"/>
</dbReference>
<accession>A0A1M7Z781</accession>
<sequence length="418" mass="48005">MNTSSLAYDYLTREAESLQVRLIQHKPFIMTMPMVKGAEVSSSAMQKVSHLLQSSKSKLFKGINLFLENLKRAKKENKAPENLQKDLVILKLRFNSILDQMDIFADVLSQRSEHETGIWLSGLDALSEDGLKVGQPYFDETPDLMVFLERGHGAAIRRARTRLPGGDQNPVAVIQIPRERLVGNGIAASIIHEVGHQGAELLGITQSLRSELQKMQTLQPQNSEYWKYYERWISEILADYWAMCHLGISATTGLMGVVSLPKYFQFRLDLDDPHPAPYMRVFISCAFGRWLFPNQAWNILWSFWERFYPLDGLPEKKVELVQNLQAMIPEFIKLVHLHKPKALKGKSLGELFPIRDRQPAKLNQKFLEWKSNTKLIQTAPPTLVFSVFGQARFLGKISPKEESKIFTQQLRNWAFKRH</sequence>
<evidence type="ECO:0000313" key="2">
    <source>
        <dbReference type="Proteomes" id="UP000184609"/>
    </source>
</evidence>
<evidence type="ECO:0000313" key="1">
    <source>
        <dbReference type="EMBL" id="SHO60751.1"/>
    </source>
</evidence>
<dbReference type="STRING" id="1073327.SAMN04488108_1003"/>
<organism evidence="1 2">
    <name type="scientific">Algoriphagus zhangzhouensis</name>
    <dbReference type="NCBI Taxonomy" id="1073327"/>
    <lineage>
        <taxon>Bacteria</taxon>
        <taxon>Pseudomonadati</taxon>
        <taxon>Bacteroidota</taxon>
        <taxon>Cytophagia</taxon>
        <taxon>Cytophagales</taxon>
        <taxon>Cyclobacteriaceae</taxon>
        <taxon>Algoriphagus</taxon>
    </lineage>
</organism>
<name>A0A1M7Z781_9BACT</name>
<dbReference type="AlphaFoldDB" id="A0A1M7Z781"/>
<protein>
    <submittedName>
        <fullName evidence="1">Uncharacterized protein</fullName>
    </submittedName>
</protein>
<dbReference type="RefSeq" id="WP_073570619.1">
    <property type="nucleotide sequence ID" value="NZ_FRXN01000001.1"/>
</dbReference>
<proteinExistence type="predicted"/>
<reference evidence="2" key="1">
    <citation type="submission" date="2016-12" db="EMBL/GenBank/DDBJ databases">
        <authorList>
            <person name="Varghese N."/>
            <person name="Submissions S."/>
        </authorList>
    </citation>
    <scope>NUCLEOTIDE SEQUENCE [LARGE SCALE GENOMIC DNA]</scope>
    <source>
        <strain evidence="2">DSM 25035</strain>
    </source>
</reference>
<dbReference type="OrthoDB" id="569152at2"/>
<dbReference type="EMBL" id="FRXN01000001">
    <property type="protein sequence ID" value="SHO60751.1"/>
    <property type="molecule type" value="Genomic_DNA"/>
</dbReference>
<gene>
    <name evidence="1" type="ORF">SAMN04488108_1003</name>
</gene>